<dbReference type="eggNOG" id="COG1959">
    <property type="taxonomic scope" value="Bacteria"/>
</dbReference>
<proteinExistence type="predicted"/>
<organism evidence="1 2">
    <name type="scientific">Ruminococcus albus 8</name>
    <dbReference type="NCBI Taxonomy" id="246199"/>
    <lineage>
        <taxon>Bacteria</taxon>
        <taxon>Bacillati</taxon>
        <taxon>Bacillota</taxon>
        <taxon>Clostridia</taxon>
        <taxon>Eubacteriales</taxon>
        <taxon>Oscillospiraceae</taxon>
        <taxon>Ruminococcus</taxon>
    </lineage>
</organism>
<sequence length="145" mass="16044">MYITLEADYAVRITAELCKADGRLDAKTLSDKTCVTLRFSLKILRKLVSAGLVKSFKGTQGGYMIAKSPKDITLRMVIEAIEGTYCFSRCLQPDADCSRGASGNCPFQDAFCDITKMVSEKLETYNFAQLNDAGEVTDEKETLEK</sequence>
<dbReference type="STRING" id="246199.CUS_6157"/>
<dbReference type="AlphaFoldDB" id="E9S7E6"/>
<dbReference type="PROSITE" id="PS51197">
    <property type="entry name" value="HTH_RRF2_2"/>
    <property type="match status" value="1"/>
</dbReference>
<dbReference type="OrthoDB" id="9808360at2"/>
<dbReference type="InterPro" id="IPR036388">
    <property type="entry name" value="WH-like_DNA-bd_sf"/>
</dbReference>
<comment type="caution">
    <text evidence="1">The sequence shown here is derived from an EMBL/GenBank/DDBJ whole genome shotgun (WGS) entry which is preliminary data.</text>
</comment>
<dbReference type="RefSeq" id="WP_002846833.1">
    <property type="nucleotide sequence ID" value="NZ_ADKM02000008.1"/>
</dbReference>
<evidence type="ECO:0000313" key="2">
    <source>
        <dbReference type="Proteomes" id="UP000004259"/>
    </source>
</evidence>
<dbReference type="Proteomes" id="UP000004259">
    <property type="component" value="Unassembled WGS sequence"/>
</dbReference>
<dbReference type="PANTHER" id="PTHR33221">
    <property type="entry name" value="WINGED HELIX-TURN-HELIX TRANSCRIPTIONAL REGULATOR, RRF2 FAMILY"/>
    <property type="match status" value="1"/>
</dbReference>
<evidence type="ECO:0000313" key="1">
    <source>
        <dbReference type="EMBL" id="EGC04807.1"/>
    </source>
</evidence>
<accession>E9S7E6</accession>
<protein>
    <submittedName>
        <fullName evidence="1">Transcriptional regulator, Rrf2 family</fullName>
    </submittedName>
</protein>
<dbReference type="InterPro" id="IPR000944">
    <property type="entry name" value="Tscrpt_reg_Rrf2"/>
</dbReference>
<gene>
    <name evidence="1" type="ORF">CUS_6157</name>
</gene>
<dbReference type="GO" id="GO:0005829">
    <property type="term" value="C:cytosol"/>
    <property type="evidence" value="ECO:0007669"/>
    <property type="project" value="TreeGrafter"/>
</dbReference>
<dbReference type="SUPFAM" id="SSF46785">
    <property type="entry name" value="Winged helix' DNA-binding domain"/>
    <property type="match status" value="1"/>
</dbReference>
<reference evidence="1 2" key="1">
    <citation type="submission" date="2011-02" db="EMBL/GenBank/DDBJ databases">
        <authorList>
            <person name="Nelson K.E."/>
            <person name="Sutton G."/>
            <person name="Torralba M."/>
            <person name="Durkin S."/>
            <person name="Harkins D."/>
            <person name="Montgomery R."/>
            <person name="Ziemer C."/>
            <person name="Klaassens E."/>
            <person name="Ocuiv P."/>
            <person name="Morrison M."/>
        </authorList>
    </citation>
    <scope>NUCLEOTIDE SEQUENCE [LARGE SCALE GENOMIC DNA]</scope>
    <source>
        <strain evidence="1 2">8</strain>
    </source>
</reference>
<dbReference type="PANTHER" id="PTHR33221:SF2">
    <property type="entry name" value="TRANSCRIPTIONAL REGULATOR"/>
    <property type="match status" value="1"/>
</dbReference>
<name>E9S7E6_RUMAL</name>
<dbReference type="GO" id="GO:0003700">
    <property type="term" value="F:DNA-binding transcription factor activity"/>
    <property type="evidence" value="ECO:0007669"/>
    <property type="project" value="TreeGrafter"/>
</dbReference>
<dbReference type="Pfam" id="PF02082">
    <property type="entry name" value="Rrf2"/>
    <property type="match status" value="1"/>
</dbReference>
<dbReference type="PROSITE" id="PS01332">
    <property type="entry name" value="HTH_RRF2_1"/>
    <property type="match status" value="1"/>
</dbReference>
<dbReference type="InterPro" id="IPR030489">
    <property type="entry name" value="TR_Rrf2-type_CS"/>
</dbReference>
<dbReference type="InterPro" id="IPR036390">
    <property type="entry name" value="WH_DNA-bd_sf"/>
</dbReference>
<dbReference type="Gene3D" id="1.10.10.10">
    <property type="entry name" value="Winged helix-like DNA-binding domain superfamily/Winged helix DNA-binding domain"/>
    <property type="match status" value="1"/>
</dbReference>
<dbReference type="NCBIfam" id="TIGR00738">
    <property type="entry name" value="rrf2_super"/>
    <property type="match status" value="1"/>
</dbReference>
<keyword evidence="2" id="KW-1185">Reference proteome</keyword>
<dbReference type="EMBL" id="ADKM02000008">
    <property type="protein sequence ID" value="EGC04807.1"/>
    <property type="molecule type" value="Genomic_DNA"/>
</dbReference>